<protein>
    <submittedName>
        <fullName evidence="2">Carboxymethylenebutenolidase</fullName>
    </submittedName>
</protein>
<proteinExistence type="predicted"/>
<reference evidence="3" key="1">
    <citation type="submission" date="2016-10" db="EMBL/GenBank/DDBJ databases">
        <authorList>
            <person name="Varghese N."/>
            <person name="Submissions S."/>
        </authorList>
    </citation>
    <scope>NUCLEOTIDE SEQUENCE [LARGE SCALE GENOMIC DNA]</scope>
    <source>
        <strain evidence="3">JCM 2783</strain>
    </source>
</reference>
<dbReference type="Proteomes" id="UP000243950">
    <property type="component" value="Unassembled WGS sequence"/>
</dbReference>
<dbReference type="PANTHER" id="PTHR46623">
    <property type="entry name" value="CARBOXYMETHYLENEBUTENOLIDASE-RELATED"/>
    <property type="match status" value="1"/>
</dbReference>
<dbReference type="GO" id="GO:0016787">
    <property type="term" value="F:hydrolase activity"/>
    <property type="evidence" value="ECO:0007669"/>
    <property type="project" value="InterPro"/>
</dbReference>
<gene>
    <name evidence="2" type="ORF">SAMN05216372_106153</name>
</gene>
<keyword evidence="3" id="KW-1185">Reference proteome</keyword>
<evidence type="ECO:0000259" key="1">
    <source>
        <dbReference type="Pfam" id="PF01738"/>
    </source>
</evidence>
<dbReference type="RefSeq" id="WP_093505387.1">
    <property type="nucleotide sequence ID" value="NZ_BSSG01000006.1"/>
</dbReference>
<dbReference type="InterPro" id="IPR002925">
    <property type="entry name" value="Dienelactn_hydro"/>
</dbReference>
<dbReference type="InterPro" id="IPR051049">
    <property type="entry name" value="Dienelactone_hydrolase-like"/>
</dbReference>
<accession>A0A1I1WVR9</accession>
<evidence type="ECO:0000313" key="2">
    <source>
        <dbReference type="EMBL" id="SFD97573.1"/>
    </source>
</evidence>
<organism evidence="2 3">
    <name type="scientific">Pseudomonas straminea</name>
    <dbReference type="NCBI Taxonomy" id="47882"/>
    <lineage>
        <taxon>Bacteria</taxon>
        <taxon>Pseudomonadati</taxon>
        <taxon>Pseudomonadota</taxon>
        <taxon>Gammaproteobacteria</taxon>
        <taxon>Pseudomonadales</taxon>
        <taxon>Pseudomonadaceae</taxon>
        <taxon>Phytopseudomonas</taxon>
    </lineage>
</organism>
<name>A0A1I1WVR9_PSEOC</name>
<evidence type="ECO:0000313" key="3">
    <source>
        <dbReference type="Proteomes" id="UP000243950"/>
    </source>
</evidence>
<dbReference type="AlphaFoldDB" id="A0A1I1WVR9"/>
<dbReference type="PANTHER" id="PTHR46623:SF10">
    <property type="entry name" value="CARBOXYMETHYLENEBUTENOLIDASE HOMOLOG"/>
    <property type="match status" value="1"/>
</dbReference>
<dbReference type="Pfam" id="PF01738">
    <property type="entry name" value="DLH"/>
    <property type="match status" value="1"/>
</dbReference>
<dbReference type="SUPFAM" id="SSF53474">
    <property type="entry name" value="alpha/beta-Hydrolases"/>
    <property type="match status" value="1"/>
</dbReference>
<dbReference type="Gene3D" id="3.40.50.1820">
    <property type="entry name" value="alpha/beta hydrolase"/>
    <property type="match status" value="1"/>
</dbReference>
<dbReference type="InterPro" id="IPR029058">
    <property type="entry name" value="AB_hydrolase_fold"/>
</dbReference>
<dbReference type="EMBL" id="FOMO01000006">
    <property type="protein sequence ID" value="SFD97573.1"/>
    <property type="molecule type" value="Genomic_DNA"/>
</dbReference>
<feature type="domain" description="Dienelactone hydrolase" evidence="1">
    <location>
        <begin position="17"/>
        <end position="242"/>
    </location>
</feature>
<sequence length="248" mass="26252">MAHEQIVITTPDGQCPAHVFTPASGQGGPAVIFYMDAVGIRPGVLGMAERLANAGYVVLLPDMYYRYGAYGPFDPKEVFKGDFRTVVGPLMATTGNAKAAADIDAYIGYLDSRGDVQGKRIGAVGFCMGGGMAIAAAGARSERFAAIASYHGGNLATDAADSPHRAAPVLQAEVYIAAAENDGSYPPEMAERFEKALGDAGVPFSSETYPAKHGWMKPDFPVYDEQAAEHGWKQMLAFFGRTLGDKNA</sequence>